<sequence>MITRVLPRPAVLTAALAAPVAATALLLTACGGDSPMNQAQACDFLNEFYYDHLRDFESDDDHPVADHLSEDLNRDYKDAVAALRDADEEGLRKAAEKMPSTTGDLVDDTTSTVESAVDRCPSLSDPDYGSTGSDR</sequence>
<keyword evidence="4" id="KW-1185">Reference proteome</keyword>
<feature type="compositionally biased region" description="Polar residues" evidence="1">
    <location>
        <begin position="99"/>
        <end position="114"/>
    </location>
</feature>
<gene>
    <name evidence="3" type="ORF">Csp1_25970</name>
</gene>
<reference evidence="4" key="1">
    <citation type="submission" date="2017-11" db="EMBL/GenBank/DDBJ databases">
        <title>Otitis media/interna in a cat caused by the recently described species Corynebacterium provencense.</title>
        <authorList>
            <person name="Kittl S."/>
            <person name="Brodard I."/>
            <person name="Rychener L."/>
            <person name="Jores J."/>
            <person name="Roosje P."/>
            <person name="Gobeli Brawand S."/>
        </authorList>
    </citation>
    <scope>NUCLEOTIDE SEQUENCE [LARGE SCALE GENOMIC DNA]</scope>
    <source>
        <strain evidence="4">17KM38</strain>
    </source>
</reference>
<protein>
    <recommendedName>
        <fullName evidence="5">DUF732 domain-containing protein</fullName>
    </recommendedName>
</protein>
<accession>A0A2Z3YUJ2</accession>
<evidence type="ECO:0000313" key="3">
    <source>
        <dbReference type="EMBL" id="AWT27341.1"/>
    </source>
</evidence>
<dbReference type="RefSeq" id="WP_110482274.1">
    <property type="nucleotide sequence ID" value="NZ_CP024988.1"/>
</dbReference>
<name>A0A2Z3YUJ2_9CORY</name>
<keyword evidence="2" id="KW-0732">Signal</keyword>
<evidence type="ECO:0008006" key="5">
    <source>
        <dbReference type="Google" id="ProtNLM"/>
    </source>
</evidence>
<organism evidence="3 4">
    <name type="scientific">Corynebacterium provencense</name>
    <dbReference type="NCBI Taxonomy" id="1737425"/>
    <lineage>
        <taxon>Bacteria</taxon>
        <taxon>Bacillati</taxon>
        <taxon>Actinomycetota</taxon>
        <taxon>Actinomycetes</taxon>
        <taxon>Mycobacteriales</taxon>
        <taxon>Corynebacteriaceae</taxon>
        <taxon>Corynebacterium</taxon>
    </lineage>
</organism>
<feature type="region of interest" description="Disordered" evidence="1">
    <location>
        <begin position="90"/>
        <end position="135"/>
    </location>
</feature>
<feature type="chain" id="PRO_5039058436" description="DUF732 domain-containing protein" evidence="2">
    <location>
        <begin position="25"/>
        <end position="135"/>
    </location>
</feature>
<evidence type="ECO:0000256" key="2">
    <source>
        <dbReference type="SAM" id="SignalP"/>
    </source>
</evidence>
<proteinExistence type="predicted"/>
<evidence type="ECO:0000256" key="1">
    <source>
        <dbReference type="SAM" id="MobiDB-lite"/>
    </source>
</evidence>
<dbReference type="PROSITE" id="PS51257">
    <property type="entry name" value="PROKAR_LIPOPROTEIN"/>
    <property type="match status" value="1"/>
</dbReference>
<dbReference type="KEGG" id="cpre:Csp1_25970"/>
<evidence type="ECO:0000313" key="4">
    <source>
        <dbReference type="Proteomes" id="UP000247696"/>
    </source>
</evidence>
<feature type="signal peptide" evidence="2">
    <location>
        <begin position="1"/>
        <end position="24"/>
    </location>
</feature>
<dbReference type="EMBL" id="CP024988">
    <property type="protein sequence ID" value="AWT27341.1"/>
    <property type="molecule type" value="Genomic_DNA"/>
</dbReference>
<dbReference type="Proteomes" id="UP000247696">
    <property type="component" value="Chromosome"/>
</dbReference>
<dbReference type="AlphaFoldDB" id="A0A2Z3YUJ2"/>